<dbReference type="SMART" id="SM00320">
    <property type="entry name" value="WD40"/>
    <property type="match status" value="8"/>
</dbReference>
<dbReference type="SUPFAM" id="SSF50998">
    <property type="entry name" value="Quinoprotein alcohol dehydrogenase-like"/>
    <property type="match status" value="1"/>
</dbReference>
<dbReference type="PANTHER" id="PTHR44163">
    <property type="entry name" value="U3 SMALL NUCLEOLAR RNA-ASSOCIATED PROTEIN 4 HOMOLOG"/>
    <property type="match status" value="1"/>
</dbReference>
<name>A0A2V1D4F4_9PLEO</name>
<keyword evidence="1" id="KW-0853">WD repeat</keyword>
<feature type="repeat" description="WD" evidence="1">
    <location>
        <begin position="267"/>
        <end position="298"/>
    </location>
</feature>
<dbReference type="Gene3D" id="2.130.10.10">
    <property type="entry name" value="YVTN repeat-like/Quinoprotein amine dehydrogenase"/>
    <property type="match status" value="3"/>
</dbReference>
<dbReference type="InterPro" id="IPR015943">
    <property type="entry name" value="WD40/YVTN_repeat-like_dom_sf"/>
</dbReference>
<sequence>MSTFPAMDIHRSRFVPFPPSAINALAFSHEPRDGEREPECLRLAIGRANGNIEIWNPADGEWLQERVFYGGKDRSVEGLAWTQEADTKDRRGVKVPGRLRLFSIGYSSSVTEWDLTTGLPARNSNGNHSEVWCFAAQPAIQNDQAPQKLIAGCADGTLVLLSTADNDLQFEKFVARSTTKKARALSVTFKDRKIALAGFADSTIRVYDTRNGYVIRNISLGNLGPGGPRETLVWKVKCLANGDFVSGDSNGDICIYDGKNYSQSQRISGHEADVLDLAVSRDGSMIFSGGMDRRTCLYTSSTKTGGGKWVKVSHQRYHDHDVKAMATYDGTKLSILVSGGIDTRPIVLPIRSFGKELSRGLPSLPHSPPLVSAPEARLVVSWWNSEIRIWRVKNQDDGTEKPKVAARLALQGDENISSVAMSKDGGLLAVATSREVKLFQLVQTKAEGSFNLRIRKLEASLANGARLVQFTPDGKWLAYITAANDIFLSRIIRTDDPTERPRALPKLLRLQRLQRDFETSPLDGLSGAYSRSISHAEFSDDGSVFAVADLAGYIDTWVTEGHEDPTALEVDIVNDADDDADDSDDEDSRPERVSFLGQRWIRNPSAHLLPRLDSKPVLLSFQPSPKDLQRPEPNGNPAVHPTRRNPHPHSHDIPDTEHRLLVVSANNQLNLFDVLAGRLSEWSRRNPPSSYPTAYRLLKSPAKGCLWDTQEHQRLWLYGESWLFMFDLSHDLPIPDSLDESEQQTSKSSKKRKRDRENNNTASHKGTSGAGDAIPDTDIPITKMRKFQNSDNTKGGEITSRSNNWGASGSIASDNDDDDEYATLTALRRAGTTTSSNGAVPNGGTSNGTTTTTTTTKSSEDQAGDDEDEEGNLTVAVKDGSSKRGQEHWWYTLKYRPILGVVPLCGGGGSRESEVEGELAESEKDPLEVMLVERPAWDLDLPPRFVGAHE</sequence>
<dbReference type="AlphaFoldDB" id="A0A2V1D4F4"/>
<keyword evidence="4" id="KW-1185">Reference proteome</keyword>
<reference evidence="3 4" key="1">
    <citation type="journal article" date="2018" name="Sci. Rep.">
        <title>Comparative genomics provides insights into the lifestyle and reveals functional heterogeneity of dark septate endophytic fungi.</title>
        <authorList>
            <person name="Knapp D.G."/>
            <person name="Nemeth J.B."/>
            <person name="Barry K."/>
            <person name="Hainaut M."/>
            <person name="Henrissat B."/>
            <person name="Johnson J."/>
            <person name="Kuo A."/>
            <person name="Lim J.H.P."/>
            <person name="Lipzen A."/>
            <person name="Nolan M."/>
            <person name="Ohm R.A."/>
            <person name="Tamas L."/>
            <person name="Grigoriev I.V."/>
            <person name="Spatafora J.W."/>
            <person name="Nagy L.G."/>
            <person name="Kovacs G.M."/>
        </authorList>
    </citation>
    <scope>NUCLEOTIDE SEQUENCE [LARGE SCALE GENOMIC DNA]</scope>
    <source>
        <strain evidence="3 4">DSE2036</strain>
    </source>
</reference>
<dbReference type="PANTHER" id="PTHR44163:SF1">
    <property type="entry name" value="U3 SMALL NUCLEOLAR RNA-ASSOCIATED PROTEIN 4 HOMOLOG"/>
    <property type="match status" value="1"/>
</dbReference>
<evidence type="ECO:0000256" key="2">
    <source>
        <dbReference type="SAM" id="MobiDB-lite"/>
    </source>
</evidence>
<feature type="compositionally biased region" description="Acidic residues" evidence="2">
    <location>
        <begin position="862"/>
        <end position="871"/>
    </location>
</feature>
<feature type="compositionally biased region" description="Polar residues" evidence="2">
    <location>
        <begin position="787"/>
        <end position="813"/>
    </location>
</feature>
<evidence type="ECO:0000313" key="3">
    <source>
        <dbReference type="EMBL" id="PVH92927.1"/>
    </source>
</evidence>
<accession>A0A2V1D4F4</accession>
<protein>
    <submittedName>
        <fullName evidence="3">WD40 repeat-like protein</fullName>
    </submittedName>
</protein>
<dbReference type="InterPro" id="IPR011047">
    <property type="entry name" value="Quinoprotein_ADH-like_sf"/>
</dbReference>
<dbReference type="SUPFAM" id="SSF82171">
    <property type="entry name" value="DPP6 N-terminal domain-like"/>
    <property type="match status" value="1"/>
</dbReference>
<dbReference type="Proteomes" id="UP000244855">
    <property type="component" value="Unassembled WGS sequence"/>
</dbReference>
<feature type="compositionally biased region" description="Polar residues" evidence="2">
    <location>
        <begin position="835"/>
        <end position="848"/>
    </location>
</feature>
<dbReference type="GO" id="GO:0034455">
    <property type="term" value="C:t-UTP complex"/>
    <property type="evidence" value="ECO:0007669"/>
    <property type="project" value="TreeGrafter"/>
</dbReference>
<feature type="region of interest" description="Disordered" evidence="2">
    <location>
        <begin position="734"/>
        <end position="817"/>
    </location>
</feature>
<dbReference type="Pfam" id="PF00400">
    <property type="entry name" value="WD40"/>
    <property type="match status" value="1"/>
</dbReference>
<feature type="region of interest" description="Disordered" evidence="2">
    <location>
        <begin position="830"/>
        <end position="871"/>
    </location>
</feature>
<dbReference type="GO" id="GO:0000462">
    <property type="term" value="P:maturation of SSU-rRNA from tricistronic rRNA transcript (SSU-rRNA, 5.8S rRNA, LSU-rRNA)"/>
    <property type="evidence" value="ECO:0007669"/>
    <property type="project" value="InterPro"/>
</dbReference>
<dbReference type="OrthoDB" id="8883818at2759"/>
<evidence type="ECO:0000256" key="1">
    <source>
        <dbReference type="PROSITE-ProRule" id="PRU00221"/>
    </source>
</evidence>
<gene>
    <name evidence="3" type="ORF">DM02DRAFT_677186</name>
</gene>
<dbReference type="GO" id="GO:0030686">
    <property type="term" value="C:90S preribosome"/>
    <property type="evidence" value="ECO:0007669"/>
    <property type="project" value="InterPro"/>
</dbReference>
<dbReference type="GO" id="GO:0032040">
    <property type="term" value="C:small-subunit processome"/>
    <property type="evidence" value="ECO:0007669"/>
    <property type="project" value="TreeGrafter"/>
</dbReference>
<dbReference type="PROSITE" id="PS50082">
    <property type="entry name" value="WD_REPEATS_2"/>
    <property type="match status" value="1"/>
</dbReference>
<dbReference type="GO" id="GO:0003723">
    <property type="term" value="F:RNA binding"/>
    <property type="evidence" value="ECO:0007669"/>
    <property type="project" value="TreeGrafter"/>
</dbReference>
<dbReference type="EMBL" id="KZ805633">
    <property type="protein sequence ID" value="PVH92927.1"/>
    <property type="molecule type" value="Genomic_DNA"/>
</dbReference>
<dbReference type="STRING" id="97972.A0A2V1D4F4"/>
<organism evidence="3 4">
    <name type="scientific">Periconia macrospinosa</name>
    <dbReference type="NCBI Taxonomy" id="97972"/>
    <lineage>
        <taxon>Eukaryota</taxon>
        <taxon>Fungi</taxon>
        <taxon>Dikarya</taxon>
        <taxon>Ascomycota</taxon>
        <taxon>Pezizomycotina</taxon>
        <taxon>Dothideomycetes</taxon>
        <taxon>Pleosporomycetidae</taxon>
        <taxon>Pleosporales</taxon>
        <taxon>Massarineae</taxon>
        <taxon>Periconiaceae</taxon>
        <taxon>Periconia</taxon>
    </lineage>
</organism>
<dbReference type="InterPro" id="IPR046351">
    <property type="entry name" value="UTP4"/>
</dbReference>
<evidence type="ECO:0000313" key="4">
    <source>
        <dbReference type="Proteomes" id="UP000244855"/>
    </source>
</evidence>
<dbReference type="InterPro" id="IPR001680">
    <property type="entry name" value="WD40_rpt"/>
</dbReference>
<feature type="region of interest" description="Disordered" evidence="2">
    <location>
        <begin position="620"/>
        <end position="651"/>
    </location>
</feature>
<proteinExistence type="predicted"/>